<feature type="region of interest" description="Disordered" evidence="1">
    <location>
        <begin position="1"/>
        <end position="21"/>
    </location>
</feature>
<sequence>MATEEAGSNPPGPVTAQRPLQDLFPVRHVLGMLQRNERLSEQPAPVASAKAHNEHQENHNGNKQANTIQNEEIVSESPPSQPDESSQELNPDKGGNPSEVSCPKCGRAGSCNYDTSATGGIENVYQVRQNVLEPTESPHSHEQSETL</sequence>
<feature type="compositionally biased region" description="Basic and acidic residues" evidence="1">
    <location>
        <begin position="136"/>
        <end position="147"/>
    </location>
</feature>
<organism evidence="2 3">
    <name type="scientific">Phytophthora cactorum</name>
    <dbReference type="NCBI Taxonomy" id="29920"/>
    <lineage>
        <taxon>Eukaryota</taxon>
        <taxon>Sar</taxon>
        <taxon>Stramenopiles</taxon>
        <taxon>Oomycota</taxon>
        <taxon>Peronosporomycetes</taxon>
        <taxon>Peronosporales</taxon>
        <taxon>Peronosporaceae</taxon>
        <taxon>Phytophthora</taxon>
    </lineage>
</organism>
<gene>
    <name evidence="2" type="ORF">JG687_00009055</name>
</gene>
<feature type="region of interest" description="Disordered" evidence="1">
    <location>
        <begin position="34"/>
        <end position="147"/>
    </location>
</feature>
<dbReference type="Proteomes" id="UP000688947">
    <property type="component" value="Unassembled WGS sequence"/>
</dbReference>
<evidence type="ECO:0000313" key="3">
    <source>
        <dbReference type="Proteomes" id="UP000688947"/>
    </source>
</evidence>
<name>A0A8T1UC92_9STRA</name>
<dbReference type="EMBL" id="JAENGZ010000457">
    <property type="protein sequence ID" value="KAG6958966.1"/>
    <property type="molecule type" value="Genomic_DNA"/>
</dbReference>
<dbReference type="AlphaFoldDB" id="A0A8T1UC92"/>
<reference evidence="2" key="1">
    <citation type="submission" date="2021-01" db="EMBL/GenBank/DDBJ databases">
        <title>Phytophthora aleatoria, a newly-described species from Pinus radiata is distinct from Phytophthora cactorum isolates based on comparative genomics.</title>
        <authorList>
            <person name="Mcdougal R."/>
            <person name="Panda P."/>
            <person name="Williams N."/>
            <person name="Studholme D.J."/>
        </authorList>
    </citation>
    <scope>NUCLEOTIDE SEQUENCE</scope>
    <source>
        <strain evidence="2">NZFS 3830</strain>
    </source>
</reference>
<protein>
    <submittedName>
        <fullName evidence="2">Uncharacterized protein</fullName>
    </submittedName>
</protein>
<comment type="caution">
    <text evidence="2">The sequence shown here is derived from an EMBL/GenBank/DDBJ whole genome shotgun (WGS) entry which is preliminary data.</text>
</comment>
<feature type="compositionally biased region" description="Low complexity" evidence="1">
    <location>
        <begin position="75"/>
        <end position="88"/>
    </location>
</feature>
<accession>A0A8T1UC92</accession>
<feature type="compositionally biased region" description="Polar residues" evidence="1">
    <location>
        <begin position="61"/>
        <end position="72"/>
    </location>
</feature>
<proteinExistence type="predicted"/>
<evidence type="ECO:0000313" key="2">
    <source>
        <dbReference type="EMBL" id="KAG6958966.1"/>
    </source>
</evidence>
<dbReference type="OrthoDB" id="9411774at2759"/>
<evidence type="ECO:0000256" key="1">
    <source>
        <dbReference type="SAM" id="MobiDB-lite"/>
    </source>
</evidence>
<dbReference type="VEuPathDB" id="FungiDB:PC110_g921"/>
<feature type="compositionally biased region" description="Basic and acidic residues" evidence="1">
    <location>
        <begin position="51"/>
        <end position="60"/>
    </location>
</feature>